<dbReference type="AlphaFoldDB" id="A0A0P1A527"/>
<accession>A0A0P1A527</accession>
<dbReference type="GeneID" id="36406562"/>
<dbReference type="EMBL" id="CCYD01000053">
    <property type="protein sequence ID" value="CEG35636.1"/>
    <property type="molecule type" value="Genomic_DNA"/>
</dbReference>
<evidence type="ECO:0000313" key="2">
    <source>
        <dbReference type="Proteomes" id="UP000054928"/>
    </source>
</evidence>
<dbReference type="InterPro" id="IPR016024">
    <property type="entry name" value="ARM-type_fold"/>
</dbReference>
<dbReference type="OrthoDB" id="93511at2759"/>
<dbReference type="SUPFAM" id="SSF48371">
    <property type="entry name" value="ARM repeat"/>
    <property type="match status" value="1"/>
</dbReference>
<sequence length="369" mass="41871">MSRSQEDDWIDEVQHNEGFVVDETKSGLEIPNRQVTYRRAIVGAQFMTSHFDSQTEDLFEAHSSKNVKFSTNSATLQDLEYKLPSVGSMQTKSEHFDHNSVKVAGKSRILMPTEEVPDASEVGYHQVNPMFESCAPADVIYHSLHEAMRALDIETSCSPDWTMDGYALIEAEELYFSVHLHRLAIKSTIRVDFNLRSGDELKFLGLTDLIRQRCRAIDKDMISLPELSFDIMADWSSPEKLVSKSHVEDSQELSMLLLDLNSETSPSTRYQVAKRLKEFCKHDLNRRALVNLLKEQFVIGLQSMLQDVDEDIVRFAIFTILSFADDVSSPNDLELPHLPETLRGILTISQKDSTKKLAGDLYKTICAVC</sequence>
<reference evidence="2" key="1">
    <citation type="submission" date="2014-09" db="EMBL/GenBank/DDBJ databases">
        <authorList>
            <person name="Sharma Rahul"/>
            <person name="Thines Marco"/>
        </authorList>
    </citation>
    <scope>NUCLEOTIDE SEQUENCE [LARGE SCALE GENOMIC DNA]</scope>
</reference>
<dbReference type="RefSeq" id="XP_024572005.1">
    <property type="nucleotide sequence ID" value="XM_024726381.1"/>
</dbReference>
<organism evidence="1 2">
    <name type="scientific">Plasmopara halstedii</name>
    <name type="common">Downy mildew of sunflower</name>
    <dbReference type="NCBI Taxonomy" id="4781"/>
    <lineage>
        <taxon>Eukaryota</taxon>
        <taxon>Sar</taxon>
        <taxon>Stramenopiles</taxon>
        <taxon>Oomycota</taxon>
        <taxon>Peronosporomycetes</taxon>
        <taxon>Peronosporales</taxon>
        <taxon>Peronosporaceae</taxon>
        <taxon>Plasmopara</taxon>
    </lineage>
</organism>
<dbReference type="Proteomes" id="UP000054928">
    <property type="component" value="Unassembled WGS sequence"/>
</dbReference>
<name>A0A0P1A527_PLAHL</name>
<dbReference type="OMA" id="FDIMADW"/>
<evidence type="ECO:0000313" key="1">
    <source>
        <dbReference type="EMBL" id="CEG35636.1"/>
    </source>
</evidence>
<proteinExistence type="predicted"/>
<keyword evidence="2" id="KW-1185">Reference proteome</keyword>
<protein>
    <submittedName>
        <fullName evidence="1">Armadillo-type fold</fullName>
    </submittedName>
</protein>